<reference evidence="2 3" key="1">
    <citation type="submission" date="2017-07" db="EMBL/GenBank/DDBJ databases">
        <title>Amycolatopsis thailandensis Genome sequencing and assembly.</title>
        <authorList>
            <person name="Kaur N."/>
            <person name="Mayilraj S."/>
        </authorList>
    </citation>
    <scope>NUCLEOTIDE SEQUENCE [LARGE SCALE GENOMIC DNA]</scope>
    <source>
        <strain evidence="2 3">JCM 16380</strain>
    </source>
</reference>
<evidence type="ECO:0000313" key="3">
    <source>
        <dbReference type="Proteomes" id="UP000215223"/>
    </source>
</evidence>
<name>A0A229SC05_9PSEU</name>
<dbReference type="Proteomes" id="UP000215223">
    <property type="component" value="Unassembled WGS sequence"/>
</dbReference>
<evidence type="ECO:0000256" key="1">
    <source>
        <dbReference type="SAM" id="Phobius"/>
    </source>
</evidence>
<gene>
    <name evidence="2" type="ORF">CFP71_14955</name>
</gene>
<feature type="transmembrane region" description="Helical" evidence="1">
    <location>
        <begin position="232"/>
        <end position="249"/>
    </location>
</feature>
<protein>
    <submittedName>
        <fullName evidence="2">Uncharacterized protein</fullName>
    </submittedName>
</protein>
<feature type="transmembrane region" description="Helical" evidence="1">
    <location>
        <begin position="141"/>
        <end position="162"/>
    </location>
</feature>
<feature type="transmembrane region" description="Helical" evidence="1">
    <location>
        <begin position="56"/>
        <end position="78"/>
    </location>
</feature>
<keyword evidence="3" id="KW-1185">Reference proteome</keyword>
<sequence>MGIVAQSVAAQRAGRRHGAGLGLLARLVTDWLFLLGFAGQAGGFALAFFARESLPLYLVQAASSSAIGLATVFGVLVLRWRIRVVEGWMLALMASGLIALAGSSAVSVSTDLSPATLVSLTGVLLIVAVAMIRVGRTETFFLPAILSGVAFAVVAITSRVLAHLNLASLPGNPLTWLMVIAAVLGQACMAVALQRGLATAVVATADATTIVLASVAGLTVLDDRVAGGSGPWVAFGLTAVVIGVLVLGAQARATSTTPPVAEAAV</sequence>
<feature type="transmembrane region" description="Helical" evidence="1">
    <location>
        <begin position="115"/>
        <end position="134"/>
    </location>
</feature>
<feature type="transmembrane region" description="Helical" evidence="1">
    <location>
        <begin position="90"/>
        <end position="109"/>
    </location>
</feature>
<feature type="transmembrane region" description="Helical" evidence="1">
    <location>
        <begin position="174"/>
        <end position="193"/>
    </location>
</feature>
<dbReference type="PANTHER" id="PTHR40761:SF1">
    <property type="entry name" value="CONSERVED INTEGRAL MEMBRANE ALANINE VALINE AND LEUCINE RICH PROTEIN-RELATED"/>
    <property type="match status" value="1"/>
</dbReference>
<accession>A0A229SC05</accession>
<evidence type="ECO:0000313" key="2">
    <source>
        <dbReference type="EMBL" id="OXM56124.1"/>
    </source>
</evidence>
<dbReference type="PANTHER" id="PTHR40761">
    <property type="entry name" value="CONSERVED INTEGRAL MEMBRANE ALANINE VALINE AND LEUCINE RICH PROTEIN-RELATED"/>
    <property type="match status" value="1"/>
</dbReference>
<feature type="transmembrane region" description="Helical" evidence="1">
    <location>
        <begin position="200"/>
        <end position="220"/>
    </location>
</feature>
<organism evidence="2 3">
    <name type="scientific">Amycolatopsis thailandensis</name>
    <dbReference type="NCBI Taxonomy" id="589330"/>
    <lineage>
        <taxon>Bacteria</taxon>
        <taxon>Bacillati</taxon>
        <taxon>Actinomycetota</taxon>
        <taxon>Actinomycetes</taxon>
        <taxon>Pseudonocardiales</taxon>
        <taxon>Pseudonocardiaceae</taxon>
        <taxon>Amycolatopsis</taxon>
    </lineage>
</organism>
<dbReference type="EMBL" id="NMQT01000051">
    <property type="protein sequence ID" value="OXM56124.1"/>
    <property type="molecule type" value="Genomic_DNA"/>
</dbReference>
<comment type="caution">
    <text evidence="2">The sequence shown here is derived from an EMBL/GenBank/DDBJ whole genome shotgun (WGS) entry which is preliminary data.</text>
</comment>
<keyword evidence="1" id="KW-1133">Transmembrane helix</keyword>
<keyword evidence="1" id="KW-0472">Membrane</keyword>
<dbReference type="OrthoDB" id="3357727at2"/>
<proteinExistence type="predicted"/>
<keyword evidence="1" id="KW-0812">Transmembrane</keyword>
<dbReference type="AlphaFoldDB" id="A0A229SC05"/>